<keyword evidence="3" id="KW-0804">Transcription</keyword>
<dbReference type="SUPFAM" id="SSF46785">
    <property type="entry name" value="Winged helix' DNA-binding domain"/>
    <property type="match status" value="1"/>
</dbReference>
<evidence type="ECO:0000256" key="1">
    <source>
        <dbReference type="ARBA" id="ARBA00023015"/>
    </source>
</evidence>
<keyword evidence="6" id="KW-1185">Reference proteome</keyword>
<reference evidence="5 6" key="1">
    <citation type="submission" date="2018-03" db="EMBL/GenBank/DDBJ databases">
        <title>Genomic Encyclopedia of Type Strains, Phase III (KMG-III): the genomes of soil and plant-associated and newly described type strains.</title>
        <authorList>
            <person name="Whitman W."/>
        </authorList>
    </citation>
    <scope>NUCLEOTIDE SEQUENCE [LARGE SCALE GENOMIC DNA]</scope>
    <source>
        <strain evidence="5 6">MWH-P2sevCIIIb</strain>
    </source>
</reference>
<evidence type="ECO:0000313" key="5">
    <source>
        <dbReference type="EMBL" id="PRY97881.1"/>
    </source>
</evidence>
<dbReference type="OrthoDB" id="9787636at2"/>
<evidence type="ECO:0000256" key="2">
    <source>
        <dbReference type="ARBA" id="ARBA00023125"/>
    </source>
</evidence>
<dbReference type="PROSITE" id="PS50995">
    <property type="entry name" value="HTH_MARR_2"/>
    <property type="match status" value="1"/>
</dbReference>
<dbReference type="InterPro" id="IPR036390">
    <property type="entry name" value="WH_DNA-bd_sf"/>
</dbReference>
<dbReference type="GO" id="GO:0003700">
    <property type="term" value="F:DNA-binding transcription factor activity"/>
    <property type="evidence" value="ECO:0007669"/>
    <property type="project" value="InterPro"/>
</dbReference>
<dbReference type="PANTHER" id="PTHR42756">
    <property type="entry name" value="TRANSCRIPTIONAL REGULATOR, MARR"/>
    <property type="match status" value="1"/>
</dbReference>
<keyword evidence="2" id="KW-0238">DNA-binding</keyword>
<name>A0A2T0XG44_9BURK</name>
<evidence type="ECO:0000256" key="3">
    <source>
        <dbReference type="ARBA" id="ARBA00023163"/>
    </source>
</evidence>
<dbReference type="InterPro" id="IPR000835">
    <property type="entry name" value="HTH_MarR-typ"/>
</dbReference>
<dbReference type="RefSeq" id="WP_106227462.1">
    <property type="nucleotide sequence ID" value="NZ_PVTV01000013.1"/>
</dbReference>
<evidence type="ECO:0000259" key="4">
    <source>
        <dbReference type="PROSITE" id="PS50995"/>
    </source>
</evidence>
<sequence>MNYLSLIRELVTTYQAFEHYSTSHIKTMGLTMTQFDILATLGNQPPMTCKELGEKTLILKGTMTGVLERLELKKLIKKIPNECDGRSYKIGLTPAGDKMFQQAFPTHLKYLEEAFSKLGEKNLQQTVDGLKEVKALFN</sequence>
<dbReference type="SMART" id="SM00347">
    <property type="entry name" value="HTH_MARR"/>
    <property type="match status" value="1"/>
</dbReference>
<accession>A0A2T0XG44</accession>
<gene>
    <name evidence="5" type="ORF">BCM14_1591</name>
</gene>
<protein>
    <submittedName>
        <fullName evidence="5">MarR family transcriptional regulator</fullName>
    </submittedName>
</protein>
<feature type="domain" description="HTH marR-type" evidence="4">
    <location>
        <begin position="3"/>
        <end position="135"/>
    </location>
</feature>
<organism evidence="5 6">
    <name type="scientific">Jezberella montanilacus</name>
    <dbReference type="NCBI Taxonomy" id="323426"/>
    <lineage>
        <taxon>Bacteria</taxon>
        <taxon>Pseudomonadati</taxon>
        <taxon>Pseudomonadota</taxon>
        <taxon>Betaproteobacteria</taxon>
        <taxon>Burkholderiales</taxon>
        <taxon>Alcaligenaceae</taxon>
        <taxon>Jezberella</taxon>
    </lineage>
</organism>
<dbReference type="Gene3D" id="1.10.10.10">
    <property type="entry name" value="Winged helix-like DNA-binding domain superfamily/Winged helix DNA-binding domain"/>
    <property type="match status" value="1"/>
</dbReference>
<dbReference type="EMBL" id="PVTV01000013">
    <property type="protein sequence ID" value="PRY97881.1"/>
    <property type="molecule type" value="Genomic_DNA"/>
</dbReference>
<keyword evidence="1" id="KW-0805">Transcription regulation</keyword>
<proteinExistence type="predicted"/>
<evidence type="ECO:0000313" key="6">
    <source>
        <dbReference type="Proteomes" id="UP000238308"/>
    </source>
</evidence>
<dbReference type="GO" id="GO:0003677">
    <property type="term" value="F:DNA binding"/>
    <property type="evidence" value="ECO:0007669"/>
    <property type="project" value="UniProtKB-KW"/>
</dbReference>
<comment type="caution">
    <text evidence="5">The sequence shown here is derived from an EMBL/GenBank/DDBJ whole genome shotgun (WGS) entry which is preliminary data.</text>
</comment>
<dbReference type="AlphaFoldDB" id="A0A2T0XG44"/>
<dbReference type="Proteomes" id="UP000238308">
    <property type="component" value="Unassembled WGS sequence"/>
</dbReference>
<dbReference type="PANTHER" id="PTHR42756:SF1">
    <property type="entry name" value="TRANSCRIPTIONAL REPRESSOR OF EMRAB OPERON"/>
    <property type="match status" value="1"/>
</dbReference>
<dbReference type="InterPro" id="IPR036388">
    <property type="entry name" value="WH-like_DNA-bd_sf"/>
</dbReference>
<dbReference type="Pfam" id="PF01047">
    <property type="entry name" value="MarR"/>
    <property type="match status" value="1"/>
</dbReference>